<organism evidence="2">
    <name type="scientific">uncultured marine group II/III euryarchaeote AD1000_45_F09</name>
    <dbReference type="NCBI Taxonomy" id="1457776"/>
    <lineage>
        <taxon>Archaea</taxon>
        <taxon>Methanobacteriati</taxon>
        <taxon>Methanobacteriota</taxon>
        <taxon>environmental samples</taxon>
    </lineage>
</organism>
<dbReference type="SUPFAM" id="SSF56281">
    <property type="entry name" value="Metallo-hydrolase/oxidoreductase"/>
    <property type="match status" value="1"/>
</dbReference>
<dbReference type="InterPro" id="IPR036866">
    <property type="entry name" value="RibonucZ/Hydroxyglut_hydro"/>
</dbReference>
<dbReference type="InterPro" id="IPR001279">
    <property type="entry name" value="Metallo-B-lactamas"/>
</dbReference>
<dbReference type="AlphaFoldDB" id="A0A075FSL2"/>
<sequence length="291" mass="31838">MKKCWTGAVAVLTGQAMRSSHEPPSGFVARIDFLGTGNAFSPPGRMHALILLDGHVLVDTPPTVLFQLQRAGASPADIEHLLFTHWHADHTFGFPFLLLERQHVSDPDSTRTLSVHLRPGGRDILGLLCRMGFPGSLDTALEGRVDWSESESGELLGTEWRFERFPVCHTPETDPHGYEFVHSSGFRLLHCGDSGPCEGIEQRAANADAVLLEMGIPDFVNSPHHHTPSDIISFAQRYPDALVLVTHNFASGAGIEEGFPMPELPDFVHQLEDGDSLIISKDGSISLDSYS</sequence>
<dbReference type="PANTHER" id="PTHR46018">
    <property type="entry name" value="ZINC PHOSPHODIESTERASE ELAC PROTEIN 1"/>
    <property type="match status" value="1"/>
</dbReference>
<evidence type="ECO:0000313" key="2">
    <source>
        <dbReference type="EMBL" id="AIE94323.1"/>
    </source>
</evidence>
<proteinExistence type="predicted"/>
<dbReference type="EMBL" id="KF900420">
    <property type="protein sequence ID" value="AIE94323.1"/>
    <property type="molecule type" value="Genomic_DNA"/>
</dbReference>
<dbReference type="GO" id="GO:0042781">
    <property type="term" value="F:3'-tRNA processing endoribonuclease activity"/>
    <property type="evidence" value="ECO:0007669"/>
    <property type="project" value="TreeGrafter"/>
</dbReference>
<protein>
    <recommendedName>
        <fullName evidence="1">Metallo-beta-lactamase domain-containing protein</fullName>
    </recommendedName>
</protein>
<dbReference type="Pfam" id="PF12706">
    <property type="entry name" value="Lactamase_B_2"/>
    <property type="match status" value="1"/>
</dbReference>
<evidence type="ECO:0000259" key="1">
    <source>
        <dbReference type="Pfam" id="PF12706"/>
    </source>
</evidence>
<dbReference type="Gene3D" id="3.60.15.10">
    <property type="entry name" value="Ribonuclease Z/Hydroxyacylglutathione hydrolase-like"/>
    <property type="match status" value="1"/>
</dbReference>
<name>A0A075FSL2_9EURY</name>
<dbReference type="PANTHER" id="PTHR46018:SF7">
    <property type="entry name" value="RIBONUCLEASE Z"/>
    <property type="match status" value="1"/>
</dbReference>
<accession>A0A075FSL2</accession>
<reference evidence="2" key="1">
    <citation type="journal article" date="2014" name="Genome Biol. Evol.">
        <title>Pangenome evidence for extensive interdomain horizontal transfer affecting lineage core and shell genes in uncultured planktonic thaumarchaeota and euryarchaeota.</title>
        <authorList>
            <person name="Deschamps P."/>
            <person name="Zivanovic Y."/>
            <person name="Moreira D."/>
            <person name="Rodriguez-Valera F."/>
            <person name="Lopez-Garcia P."/>
        </authorList>
    </citation>
    <scope>NUCLEOTIDE SEQUENCE</scope>
</reference>
<feature type="domain" description="Metallo-beta-lactamase" evidence="1">
    <location>
        <begin position="56"/>
        <end position="247"/>
    </location>
</feature>